<reference evidence="2 3" key="1">
    <citation type="journal article" date="2013" name="PLoS ONE">
        <title>Predicting the Proteins of Angomonas deanei, Strigomonas culicis and Their Respective Endosymbionts Reveals New Aspects of the Trypanosomatidae Family.</title>
        <authorList>
            <person name="Motta M.C."/>
            <person name="Martins A.C."/>
            <person name="de Souza S.S."/>
            <person name="Catta-Preta C.M."/>
            <person name="Silva R."/>
            <person name="Klein C.C."/>
            <person name="de Almeida L.G."/>
            <person name="de Lima Cunha O."/>
            <person name="Ciapina L.P."/>
            <person name="Brocchi M."/>
            <person name="Colabardini A.C."/>
            <person name="de Araujo Lima B."/>
            <person name="Machado C.R."/>
            <person name="de Almeida Soares C.M."/>
            <person name="Probst C.M."/>
            <person name="de Menezes C.B."/>
            <person name="Thompson C.E."/>
            <person name="Bartholomeu D.C."/>
            <person name="Gradia D.F."/>
            <person name="Pavoni D.P."/>
            <person name="Grisard E.C."/>
            <person name="Fantinatti-Garboggini F."/>
            <person name="Marchini F.K."/>
            <person name="Rodrigues-Luiz G.F."/>
            <person name="Wagner G."/>
            <person name="Goldman G.H."/>
            <person name="Fietto J.L."/>
            <person name="Elias M.C."/>
            <person name="Goldman M.H."/>
            <person name="Sagot M.F."/>
            <person name="Pereira M."/>
            <person name="Stoco P.H."/>
            <person name="de Mendonca-Neto R.P."/>
            <person name="Teixeira S.M."/>
            <person name="Maciel T.E."/>
            <person name="de Oliveira Mendes T.A."/>
            <person name="Urmenyi T.P."/>
            <person name="de Souza W."/>
            <person name="Schenkman S."/>
            <person name="de Vasconcelos A.T."/>
        </authorList>
    </citation>
    <scope>NUCLEOTIDE SEQUENCE [LARGE SCALE GENOMIC DNA]</scope>
</reference>
<evidence type="ECO:0000313" key="2">
    <source>
        <dbReference type="EMBL" id="EPY17663.1"/>
    </source>
</evidence>
<dbReference type="Proteomes" id="UP000015354">
    <property type="component" value="Unassembled WGS sequence"/>
</dbReference>
<keyword evidence="3" id="KW-1185">Reference proteome</keyword>
<evidence type="ECO:0000256" key="1">
    <source>
        <dbReference type="SAM" id="Phobius"/>
    </source>
</evidence>
<keyword evidence="1" id="KW-0812">Transmembrane</keyword>
<evidence type="ECO:0000313" key="3">
    <source>
        <dbReference type="Proteomes" id="UP000015354"/>
    </source>
</evidence>
<gene>
    <name evidence="2" type="ORF">STCU_10481</name>
</gene>
<name>S9TMT4_9TRYP</name>
<keyword evidence="1" id="KW-0472">Membrane</keyword>
<feature type="transmembrane region" description="Helical" evidence="1">
    <location>
        <begin position="92"/>
        <end position="112"/>
    </location>
</feature>
<dbReference type="EMBL" id="ATMH01010366">
    <property type="protein sequence ID" value="EPY17663.1"/>
    <property type="molecule type" value="Genomic_DNA"/>
</dbReference>
<organism evidence="2 3">
    <name type="scientific">Strigomonas culicis</name>
    <dbReference type="NCBI Taxonomy" id="28005"/>
    <lineage>
        <taxon>Eukaryota</taxon>
        <taxon>Discoba</taxon>
        <taxon>Euglenozoa</taxon>
        <taxon>Kinetoplastea</taxon>
        <taxon>Metakinetoplastina</taxon>
        <taxon>Trypanosomatida</taxon>
        <taxon>Trypanosomatidae</taxon>
        <taxon>Strigomonadinae</taxon>
        <taxon>Strigomonas</taxon>
    </lineage>
</organism>
<accession>S9TMT4</accession>
<keyword evidence="1" id="KW-1133">Transmembrane helix</keyword>
<protein>
    <submittedName>
        <fullName evidence="2">Uncharacterized protein</fullName>
    </submittedName>
</protein>
<proteinExistence type="predicted"/>
<comment type="caution">
    <text evidence="2">The sequence shown here is derived from an EMBL/GenBank/DDBJ whole genome shotgun (WGS) entry which is preliminary data.</text>
</comment>
<dbReference type="AlphaFoldDB" id="S9TMT4"/>
<feature type="transmembrane region" description="Helical" evidence="1">
    <location>
        <begin position="140"/>
        <end position="158"/>
    </location>
</feature>
<sequence length="181" mass="18468">MVWFTFDNQAGRTAAGFSPTGDAAPGGATPGGPPPFFLLLFCAKTPGGSFAAGCGAPTVTTSAATGEVRLVPLLSAKWSPPTFVLICSAGRAPGLLLCFVPVALLLLVPLLLSKLARISATFPFGGESTPPRRSGMCGAAAARPALALPLLYLLYLLVLGGEGGRPPPGGSDALCGVWWWW</sequence>